<gene>
    <name evidence="1" type="ORF">JL09_g6437</name>
</gene>
<name>A0A099NRC3_PICKU</name>
<evidence type="ECO:0000313" key="2">
    <source>
        <dbReference type="Proteomes" id="UP000029867"/>
    </source>
</evidence>
<comment type="caution">
    <text evidence="1">The sequence shown here is derived from an EMBL/GenBank/DDBJ whole genome shotgun (WGS) entry which is preliminary data.</text>
</comment>
<proteinExistence type="predicted"/>
<sequence length="15" mass="1741">IDGDEYHAKIVHSKE</sequence>
<feature type="non-terminal residue" evidence="1">
    <location>
        <position position="1"/>
    </location>
</feature>
<dbReference type="Proteomes" id="UP000029867">
    <property type="component" value="Unassembled WGS sequence"/>
</dbReference>
<dbReference type="EMBL" id="JQFK01001666">
    <property type="protein sequence ID" value="KGK34416.1"/>
    <property type="molecule type" value="Genomic_DNA"/>
</dbReference>
<dbReference type="HOGENOM" id="CLU_222429_0_0_1"/>
<evidence type="ECO:0000313" key="1">
    <source>
        <dbReference type="EMBL" id="KGK34416.1"/>
    </source>
</evidence>
<accession>A0A099NRC3</accession>
<organism evidence="1 2">
    <name type="scientific">Pichia kudriavzevii</name>
    <name type="common">Yeast</name>
    <name type="synonym">Issatchenkia orientalis</name>
    <dbReference type="NCBI Taxonomy" id="4909"/>
    <lineage>
        <taxon>Eukaryota</taxon>
        <taxon>Fungi</taxon>
        <taxon>Dikarya</taxon>
        <taxon>Ascomycota</taxon>
        <taxon>Saccharomycotina</taxon>
        <taxon>Pichiomycetes</taxon>
        <taxon>Pichiales</taxon>
        <taxon>Pichiaceae</taxon>
        <taxon>Pichia</taxon>
    </lineage>
</organism>
<protein>
    <submittedName>
        <fullName evidence="1">Uncharacterized protein</fullName>
    </submittedName>
</protein>
<reference evidence="2" key="1">
    <citation type="journal article" date="2014" name="Microb. Cell Fact.">
        <title>Exploiting Issatchenkia orientalis SD108 for succinic acid production.</title>
        <authorList>
            <person name="Xiao H."/>
            <person name="Shao Z."/>
            <person name="Jiang Y."/>
            <person name="Dole S."/>
            <person name="Zhao H."/>
        </authorList>
    </citation>
    <scope>NUCLEOTIDE SEQUENCE [LARGE SCALE GENOMIC DNA]</scope>
    <source>
        <strain evidence="2">SD108</strain>
    </source>
</reference>